<reference evidence="2" key="1">
    <citation type="journal article" date="2021" name="Sci. Rep.">
        <title>Diploid genomic architecture of Nitzschia inconspicua, an elite biomass production diatom.</title>
        <authorList>
            <person name="Oliver A."/>
            <person name="Podell S."/>
            <person name="Pinowska A."/>
            <person name="Traller J.C."/>
            <person name="Smith S.R."/>
            <person name="McClure R."/>
            <person name="Beliaev A."/>
            <person name="Bohutskyi P."/>
            <person name="Hill E.A."/>
            <person name="Rabines A."/>
            <person name="Zheng H."/>
            <person name="Allen L.Z."/>
            <person name="Kuo A."/>
            <person name="Grigoriev I.V."/>
            <person name="Allen A.E."/>
            <person name="Hazlebeck D."/>
            <person name="Allen E.E."/>
        </authorList>
    </citation>
    <scope>NUCLEOTIDE SEQUENCE</scope>
    <source>
        <strain evidence="2">Hildebrandi</strain>
    </source>
</reference>
<protein>
    <submittedName>
        <fullName evidence="2">Uncharacterized protein</fullName>
    </submittedName>
</protein>
<feature type="region of interest" description="Disordered" evidence="1">
    <location>
        <begin position="71"/>
        <end position="90"/>
    </location>
</feature>
<accession>A0A9K3PD14</accession>
<dbReference type="Proteomes" id="UP000693970">
    <property type="component" value="Unassembled WGS sequence"/>
</dbReference>
<feature type="region of interest" description="Disordered" evidence="1">
    <location>
        <begin position="1"/>
        <end position="22"/>
    </location>
</feature>
<comment type="caution">
    <text evidence="2">The sequence shown here is derived from an EMBL/GenBank/DDBJ whole genome shotgun (WGS) entry which is preliminary data.</text>
</comment>
<dbReference type="EMBL" id="JAGRRH010000025">
    <property type="protein sequence ID" value="KAG7342176.1"/>
    <property type="molecule type" value="Genomic_DNA"/>
</dbReference>
<feature type="compositionally biased region" description="Basic and acidic residues" evidence="1">
    <location>
        <begin position="148"/>
        <end position="157"/>
    </location>
</feature>
<keyword evidence="3" id="KW-1185">Reference proteome</keyword>
<name>A0A9K3PD14_9STRA</name>
<feature type="region of interest" description="Disordered" evidence="1">
    <location>
        <begin position="108"/>
        <end position="157"/>
    </location>
</feature>
<proteinExistence type="predicted"/>
<organism evidence="2 3">
    <name type="scientific">Nitzschia inconspicua</name>
    <dbReference type="NCBI Taxonomy" id="303405"/>
    <lineage>
        <taxon>Eukaryota</taxon>
        <taxon>Sar</taxon>
        <taxon>Stramenopiles</taxon>
        <taxon>Ochrophyta</taxon>
        <taxon>Bacillariophyta</taxon>
        <taxon>Bacillariophyceae</taxon>
        <taxon>Bacillariophycidae</taxon>
        <taxon>Bacillariales</taxon>
        <taxon>Bacillariaceae</taxon>
        <taxon>Nitzschia</taxon>
    </lineage>
</organism>
<evidence type="ECO:0000313" key="2">
    <source>
        <dbReference type="EMBL" id="KAG7342176.1"/>
    </source>
</evidence>
<dbReference type="AlphaFoldDB" id="A0A9K3PD14"/>
<dbReference type="OrthoDB" id="52395at2759"/>
<evidence type="ECO:0000256" key="1">
    <source>
        <dbReference type="SAM" id="MobiDB-lite"/>
    </source>
</evidence>
<gene>
    <name evidence="2" type="ORF">IV203_007268</name>
</gene>
<evidence type="ECO:0000313" key="3">
    <source>
        <dbReference type="Proteomes" id="UP000693970"/>
    </source>
</evidence>
<sequence length="183" mass="20235">MSRTSGYKFGRDESKPHAPTGKELSEAIGIVLKDYESPVDTSIITKKLQAEHPLWKLPERRVNKFVKRVMGKHKNPAGADDDQTASMYKQSPSKRVFLGIFSPSKRTNLVTDPEVIQEKESTEASPTAAPQEDPVSPVKEEEETPASPEKEIVEAPSKDIAYETDNSVVEGSQDCWGLSCSIM</sequence>
<reference evidence="2" key="2">
    <citation type="submission" date="2021-04" db="EMBL/GenBank/DDBJ databases">
        <authorList>
            <person name="Podell S."/>
        </authorList>
    </citation>
    <scope>NUCLEOTIDE SEQUENCE</scope>
    <source>
        <strain evidence="2">Hildebrandi</strain>
    </source>
</reference>